<organism evidence="1 2">
    <name type="scientific">Camellia sinensis</name>
    <name type="common">Tea plant</name>
    <name type="synonym">Thea sinensis</name>
    <dbReference type="NCBI Taxonomy" id="4442"/>
    <lineage>
        <taxon>Eukaryota</taxon>
        <taxon>Viridiplantae</taxon>
        <taxon>Streptophyta</taxon>
        <taxon>Embryophyta</taxon>
        <taxon>Tracheophyta</taxon>
        <taxon>Spermatophyta</taxon>
        <taxon>Magnoliopsida</taxon>
        <taxon>eudicotyledons</taxon>
        <taxon>Gunneridae</taxon>
        <taxon>Pentapetalae</taxon>
        <taxon>asterids</taxon>
        <taxon>Ericales</taxon>
        <taxon>Theaceae</taxon>
        <taxon>Camellia</taxon>
    </lineage>
</organism>
<dbReference type="EMBL" id="JACBKZ010000011">
    <property type="protein sequence ID" value="KAF5939584.1"/>
    <property type="molecule type" value="Genomic_DNA"/>
</dbReference>
<accession>A0A7J7GJG2</accession>
<dbReference type="InterPro" id="IPR039298">
    <property type="entry name" value="ACOT13"/>
</dbReference>
<comment type="caution">
    <text evidence="1">The sequence shown here is derived from an EMBL/GenBank/DDBJ whole genome shotgun (WGS) entry which is preliminary data.</text>
</comment>
<protein>
    <submittedName>
        <fullName evidence="1">Uncharacterized protein</fullName>
    </submittedName>
</protein>
<dbReference type="Proteomes" id="UP000593564">
    <property type="component" value="Unassembled WGS sequence"/>
</dbReference>
<dbReference type="SUPFAM" id="SSF54637">
    <property type="entry name" value="Thioesterase/thiol ester dehydrase-isomerase"/>
    <property type="match status" value="1"/>
</dbReference>
<keyword evidence="2" id="KW-1185">Reference proteome</keyword>
<dbReference type="PANTHER" id="PTHR21660">
    <property type="entry name" value="THIOESTERASE SUPERFAMILY MEMBER-RELATED"/>
    <property type="match status" value="1"/>
</dbReference>
<name>A0A7J7GJG2_CAMSI</name>
<gene>
    <name evidence="1" type="ORF">HYC85_023843</name>
</gene>
<dbReference type="Gene3D" id="3.10.129.10">
    <property type="entry name" value="Hotdog Thioesterase"/>
    <property type="match status" value="1"/>
</dbReference>
<reference evidence="2" key="1">
    <citation type="journal article" date="2020" name="Nat. Commun.">
        <title>Genome assembly of wild tea tree DASZ reveals pedigree and selection history of tea varieties.</title>
        <authorList>
            <person name="Zhang W."/>
            <person name="Zhang Y."/>
            <person name="Qiu H."/>
            <person name="Guo Y."/>
            <person name="Wan H."/>
            <person name="Zhang X."/>
            <person name="Scossa F."/>
            <person name="Alseekh S."/>
            <person name="Zhang Q."/>
            <person name="Wang P."/>
            <person name="Xu L."/>
            <person name="Schmidt M.H."/>
            <person name="Jia X."/>
            <person name="Li D."/>
            <person name="Zhu A."/>
            <person name="Guo F."/>
            <person name="Chen W."/>
            <person name="Ni D."/>
            <person name="Usadel B."/>
            <person name="Fernie A.R."/>
            <person name="Wen W."/>
        </authorList>
    </citation>
    <scope>NUCLEOTIDE SEQUENCE [LARGE SCALE GENOMIC DNA]</scope>
    <source>
        <strain evidence="2">cv. G240</strain>
    </source>
</reference>
<reference evidence="1 2" key="2">
    <citation type="submission" date="2020-07" db="EMBL/GenBank/DDBJ databases">
        <title>Genome assembly of wild tea tree DASZ reveals pedigree and selection history of tea varieties.</title>
        <authorList>
            <person name="Zhang W."/>
        </authorList>
    </citation>
    <scope>NUCLEOTIDE SEQUENCE [LARGE SCALE GENOMIC DNA]</scope>
    <source>
        <strain evidence="2">cv. G240</strain>
        <tissue evidence="1">Leaf</tissue>
    </source>
</reference>
<dbReference type="GO" id="GO:0047617">
    <property type="term" value="F:fatty acyl-CoA hydrolase activity"/>
    <property type="evidence" value="ECO:0007669"/>
    <property type="project" value="InterPro"/>
</dbReference>
<dbReference type="PANTHER" id="PTHR21660:SF8">
    <property type="entry name" value="OS02G0521700 PROTEIN"/>
    <property type="match status" value="1"/>
</dbReference>
<evidence type="ECO:0000313" key="1">
    <source>
        <dbReference type="EMBL" id="KAF5939584.1"/>
    </source>
</evidence>
<dbReference type="InterPro" id="IPR029069">
    <property type="entry name" value="HotDog_dom_sf"/>
</dbReference>
<dbReference type="AlphaFoldDB" id="A0A7J7GJG2"/>
<sequence length="104" mass="11446">MLSRVTVPTHRPGIERSYFQDFILNGIKIDRIDPGFVVCSFKVPPCFTDRTRNLAPGAIVNLVDELGGTVIYVEGLPMNVSVDMSVSLLSTAKLTFGCPFELKL</sequence>
<proteinExistence type="predicted"/>
<evidence type="ECO:0000313" key="2">
    <source>
        <dbReference type="Proteomes" id="UP000593564"/>
    </source>
</evidence>